<evidence type="ECO:0000313" key="3">
    <source>
        <dbReference type="EMBL" id="KAB8033243.1"/>
    </source>
</evidence>
<reference evidence="3 4" key="1">
    <citation type="submission" date="2019-10" db="EMBL/GenBank/DDBJ databases">
        <title>New genus of Silvanigrellaceae.</title>
        <authorList>
            <person name="Pitt A."/>
            <person name="Hahn M.W."/>
        </authorList>
    </citation>
    <scope>NUCLEOTIDE SEQUENCE [LARGE SCALE GENOMIC DNA]</scope>
    <source>
        <strain evidence="3 4">33A1-SZDP</strain>
    </source>
</reference>
<organism evidence="3 4">
    <name type="scientific">Fluviispira multicolorata</name>
    <dbReference type="NCBI Taxonomy" id="2654512"/>
    <lineage>
        <taxon>Bacteria</taxon>
        <taxon>Pseudomonadati</taxon>
        <taxon>Bdellovibrionota</taxon>
        <taxon>Oligoflexia</taxon>
        <taxon>Silvanigrellales</taxon>
        <taxon>Silvanigrellaceae</taxon>
        <taxon>Fluviispira</taxon>
    </lineage>
</organism>
<dbReference type="PIRSF" id="PIRSF003113">
    <property type="entry name" value="BolA"/>
    <property type="match status" value="1"/>
</dbReference>
<dbReference type="PANTHER" id="PTHR46229">
    <property type="entry name" value="BOLA TRANSCRIPTION REGULATOR"/>
    <property type="match status" value="1"/>
</dbReference>
<proteinExistence type="inferred from homology"/>
<evidence type="ECO:0000313" key="4">
    <source>
        <dbReference type="Proteomes" id="UP000442694"/>
    </source>
</evidence>
<gene>
    <name evidence="3" type="ORF">GCL57_00680</name>
</gene>
<dbReference type="Gene3D" id="3.30.300.90">
    <property type="entry name" value="BolA-like"/>
    <property type="match status" value="1"/>
</dbReference>
<dbReference type="Pfam" id="PF01722">
    <property type="entry name" value="BolA"/>
    <property type="match status" value="1"/>
</dbReference>
<comment type="caution">
    <text evidence="3">The sequence shown here is derived from an EMBL/GenBank/DDBJ whole genome shotgun (WGS) entry which is preliminary data.</text>
</comment>
<accession>A0A833JF59</accession>
<dbReference type="InterPro" id="IPR036065">
    <property type="entry name" value="BolA-like_sf"/>
</dbReference>
<comment type="similarity">
    <text evidence="1 2">Belongs to the BolA/IbaG family.</text>
</comment>
<protein>
    <submittedName>
        <fullName evidence="3">BolA/IbaG family iron-sulfur metabolism protein</fullName>
    </submittedName>
</protein>
<keyword evidence="4" id="KW-1185">Reference proteome</keyword>
<dbReference type="InterPro" id="IPR002634">
    <property type="entry name" value="BolA"/>
</dbReference>
<evidence type="ECO:0000256" key="1">
    <source>
        <dbReference type="ARBA" id="ARBA00005578"/>
    </source>
</evidence>
<dbReference type="InterPro" id="IPR050961">
    <property type="entry name" value="BolA/IbaG_stress_morph_reg"/>
</dbReference>
<dbReference type="PANTHER" id="PTHR46229:SF2">
    <property type="entry name" value="BOLA-LIKE PROTEIN 1"/>
    <property type="match status" value="1"/>
</dbReference>
<dbReference type="Proteomes" id="UP000442694">
    <property type="component" value="Unassembled WGS sequence"/>
</dbReference>
<name>A0A833JF59_9BACT</name>
<dbReference type="EMBL" id="WFLN01000004">
    <property type="protein sequence ID" value="KAB8033243.1"/>
    <property type="molecule type" value="Genomic_DNA"/>
</dbReference>
<dbReference type="SUPFAM" id="SSF82657">
    <property type="entry name" value="BolA-like"/>
    <property type="match status" value="1"/>
</dbReference>
<dbReference type="RefSeq" id="WP_152211331.1">
    <property type="nucleotide sequence ID" value="NZ_WFLN01000004.1"/>
</dbReference>
<dbReference type="AlphaFoldDB" id="A0A833JF59"/>
<evidence type="ECO:0000256" key="2">
    <source>
        <dbReference type="RuleBase" id="RU003860"/>
    </source>
</evidence>
<sequence length="90" mass="10167">MLSHEVKERIENGIDGAECFVNEFSGGTDHYSVIVISNVFEGQASLKRHRMIMDLFKDEVNSGEVHALSIKALTQKQWTDEKQKSLSSQL</sequence>